<dbReference type="PANTHER" id="PTHR43975">
    <property type="entry name" value="ZGC:101858"/>
    <property type="match status" value="1"/>
</dbReference>
<evidence type="ECO:0000313" key="4">
    <source>
        <dbReference type="Proteomes" id="UP000007151"/>
    </source>
</evidence>
<dbReference type="STRING" id="278856.A0A212F276"/>
<keyword evidence="1" id="KW-0560">Oxidoreductase</keyword>
<dbReference type="InterPro" id="IPR020904">
    <property type="entry name" value="Sc_DH/Rdtase_CS"/>
</dbReference>
<comment type="similarity">
    <text evidence="2">Belongs to the short-chain dehydrogenases/reductases (SDR) family.</text>
</comment>
<dbReference type="PROSITE" id="PS00061">
    <property type="entry name" value="ADH_SHORT"/>
    <property type="match status" value="1"/>
</dbReference>
<protein>
    <submittedName>
        <fullName evidence="3">3-dehydroecdysone 3alpha-reductase</fullName>
    </submittedName>
</protein>
<organism evidence="3 4">
    <name type="scientific">Danaus plexippus plexippus</name>
    <dbReference type="NCBI Taxonomy" id="278856"/>
    <lineage>
        <taxon>Eukaryota</taxon>
        <taxon>Metazoa</taxon>
        <taxon>Ecdysozoa</taxon>
        <taxon>Arthropoda</taxon>
        <taxon>Hexapoda</taxon>
        <taxon>Insecta</taxon>
        <taxon>Pterygota</taxon>
        <taxon>Neoptera</taxon>
        <taxon>Endopterygota</taxon>
        <taxon>Lepidoptera</taxon>
        <taxon>Glossata</taxon>
        <taxon>Ditrysia</taxon>
        <taxon>Papilionoidea</taxon>
        <taxon>Nymphalidae</taxon>
        <taxon>Danainae</taxon>
        <taxon>Danaini</taxon>
        <taxon>Danaina</taxon>
        <taxon>Danaus</taxon>
        <taxon>Danaus</taxon>
    </lineage>
</organism>
<dbReference type="PRINTS" id="PR00081">
    <property type="entry name" value="GDHRDH"/>
</dbReference>
<evidence type="ECO:0000313" key="3">
    <source>
        <dbReference type="EMBL" id="OWR47824.1"/>
    </source>
</evidence>
<dbReference type="InterPro" id="IPR036291">
    <property type="entry name" value="NAD(P)-bd_dom_sf"/>
</dbReference>
<dbReference type="AlphaFoldDB" id="A0A212F276"/>
<dbReference type="Gene3D" id="3.40.50.720">
    <property type="entry name" value="NAD(P)-binding Rossmann-like Domain"/>
    <property type="match status" value="2"/>
</dbReference>
<accession>A0A212F276</accession>
<dbReference type="Proteomes" id="UP000007151">
    <property type="component" value="Unassembled WGS sequence"/>
</dbReference>
<proteinExistence type="inferred from homology"/>
<keyword evidence="4" id="KW-1185">Reference proteome</keyword>
<dbReference type="Pfam" id="PF00106">
    <property type="entry name" value="adh_short"/>
    <property type="match status" value="1"/>
</dbReference>
<dbReference type="eggNOG" id="KOG0725">
    <property type="taxonomic scope" value="Eukaryota"/>
</dbReference>
<dbReference type="FunFam" id="3.40.50.720:FF:000084">
    <property type="entry name" value="Short-chain dehydrogenase reductase"/>
    <property type="match status" value="2"/>
</dbReference>
<reference evidence="3 4" key="1">
    <citation type="journal article" date="2011" name="Cell">
        <title>The monarch butterfly genome yields insights into long-distance migration.</title>
        <authorList>
            <person name="Zhan S."/>
            <person name="Merlin C."/>
            <person name="Boore J.L."/>
            <person name="Reppert S.M."/>
        </authorList>
    </citation>
    <scope>NUCLEOTIDE SEQUENCE [LARGE SCALE GENOMIC DNA]</scope>
    <source>
        <strain evidence="3">F-2</strain>
    </source>
</reference>
<dbReference type="GO" id="GO:0016491">
    <property type="term" value="F:oxidoreductase activity"/>
    <property type="evidence" value="ECO:0007669"/>
    <property type="project" value="UniProtKB-KW"/>
</dbReference>
<name>A0A212F276_DANPL</name>
<dbReference type="PANTHER" id="PTHR43975:SF2">
    <property type="entry name" value="EG:BACR7A4.14 PROTEIN-RELATED"/>
    <property type="match status" value="1"/>
</dbReference>
<dbReference type="SUPFAM" id="SSF51735">
    <property type="entry name" value="NAD(P)-binding Rossmann-fold domains"/>
    <property type="match status" value="2"/>
</dbReference>
<evidence type="ECO:0000256" key="2">
    <source>
        <dbReference type="RuleBase" id="RU000363"/>
    </source>
</evidence>
<evidence type="ECO:0000256" key="1">
    <source>
        <dbReference type="ARBA" id="ARBA00023002"/>
    </source>
</evidence>
<dbReference type="KEGG" id="dpl:KGM_212758"/>
<comment type="caution">
    <text evidence="3">The sequence shown here is derived from an EMBL/GenBank/DDBJ whole genome shotgun (WGS) entry which is preliminary data.</text>
</comment>
<dbReference type="InterPro" id="IPR002347">
    <property type="entry name" value="SDR_fam"/>
</dbReference>
<dbReference type="InParanoid" id="A0A212F276"/>
<gene>
    <name evidence="3" type="ORF">KGM_212758</name>
</gene>
<sequence length="471" mass="50219">MSFNNKVVLVTGASSGIGAAAAEAFSSEGAQVVMVGRNETKLSAVAAKCNKPFVIRADVANDDDARRIIDETIERFGRIDILINNAGVSGVAKLISGKIIDIYDKIMPINLRAVVLLTSLATPHLIKTKGNIVNISSVAARLMDSRSGTAMYNVSKAALNHFSLCAAEELSRYGVRVNTISPGPVVTDILVNTNAKATWDDFKKITCLDRVSDPVEIVDLIIMSFKNKVVLVTGASSGIGAAAAEAFSSEGAQVVMVGRNETKLSAVAAKCNKAFFIRADVANDDDARFILDETINRFGKLDILINNAGVIIPESILNVNVLKSYDTTMGINLRAIVHLTSLAASHLIETKGSIINISSVGGQMVPRPGSGFSMYYVSKAALNHFGLCIAAELAPYGVRVNTISPGPVRTNIFNDLNIDVDNFCNSTALQRVSEPKEVADLILFLSSDKAKAITGSNYVIDNGIFICRAMK</sequence>
<dbReference type="EMBL" id="AGBW02010783">
    <property type="protein sequence ID" value="OWR47824.1"/>
    <property type="molecule type" value="Genomic_DNA"/>
</dbReference>
<dbReference type="PRINTS" id="PR00080">
    <property type="entry name" value="SDRFAMILY"/>
</dbReference>
<dbReference type="Pfam" id="PF13561">
    <property type="entry name" value="adh_short_C2"/>
    <property type="match status" value="1"/>
</dbReference>